<protein>
    <submittedName>
        <fullName evidence="1">Uncharacterized protein</fullName>
    </submittedName>
</protein>
<dbReference type="AlphaFoldDB" id="A0A8H7S0Y8"/>
<dbReference type="Gene3D" id="3.30.420.10">
    <property type="entry name" value="Ribonuclease H-like superfamily/Ribonuclease H"/>
    <property type="match status" value="1"/>
</dbReference>
<gene>
    <name evidence="1" type="ORF">INT45_007348</name>
</gene>
<comment type="caution">
    <text evidence="1">The sequence shown here is derived from an EMBL/GenBank/DDBJ whole genome shotgun (WGS) entry which is preliminary data.</text>
</comment>
<sequence length="557" mass="64765">MPFPSKRQKAAKAKQRNQIGCIIANRLEPIEISANQSEEVEHLEILPNDWEILELSYDTVQHAVHLPLVWSKNAGSSFRGVYNKDSPVTIWRKSKEIEAAAKISRKLTDFHGFHIGKDMNSSHLQVSQSEIMVQRQETFENNYQVIKKAYMSLTKLITPNANAQKHQQGKNAKRESILSDETIEQRIREWITNHKVEQRNLPDLLKFVNMTILPKELGIPGTISHTTLWRFMHEWGYVYQTVIEPALLASGQKKLVLVTHDESTFYAYDGKQTLWLQEGETVPRNKSPGQSIMISEFQCPCHGTMRSAAWTSQTYFYAGTNREGYWTSKDMIKQLTEDAIPLFEILHPDAQAVFIFDQSSNHNAFPRDALLAHNMPKAPRRCGVIDDTHNSSNHEFRSGKYFCDKQGKEIEQDLYEQVQENVIKRKRGVEIKTATKQWVWHKSALYEVVENSGHIFELYPKFHCECNWIECYWGAAKREARVRCDYTFKGLKDNLPLFLDEISPPHQEPIIIRRFYNKAWRFIEAYSQDKPTKEAMELVETYSNRTLTSHRCVHKND</sequence>
<accession>A0A8H7S0Y8</accession>
<dbReference type="GO" id="GO:0003676">
    <property type="term" value="F:nucleic acid binding"/>
    <property type="evidence" value="ECO:0007669"/>
    <property type="project" value="InterPro"/>
</dbReference>
<evidence type="ECO:0000313" key="2">
    <source>
        <dbReference type="Proteomes" id="UP000646827"/>
    </source>
</evidence>
<dbReference type="EMBL" id="JAEPRB010000131">
    <property type="protein sequence ID" value="KAG2220736.1"/>
    <property type="molecule type" value="Genomic_DNA"/>
</dbReference>
<dbReference type="Proteomes" id="UP000646827">
    <property type="component" value="Unassembled WGS sequence"/>
</dbReference>
<dbReference type="PANTHER" id="PTHR35871:SF1">
    <property type="entry name" value="CXC1-LIKE CYSTEINE CLUSTER ASSOCIATED WITH KDZ TRANSPOSASES DOMAIN-CONTAINING PROTEIN"/>
    <property type="match status" value="1"/>
</dbReference>
<evidence type="ECO:0000313" key="1">
    <source>
        <dbReference type="EMBL" id="KAG2220736.1"/>
    </source>
</evidence>
<organism evidence="1 2">
    <name type="scientific">Circinella minor</name>
    <dbReference type="NCBI Taxonomy" id="1195481"/>
    <lineage>
        <taxon>Eukaryota</taxon>
        <taxon>Fungi</taxon>
        <taxon>Fungi incertae sedis</taxon>
        <taxon>Mucoromycota</taxon>
        <taxon>Mucoromycotina</taxon>
        <taxon>Mucoromycetes</taxon>
        <taxon>Mucorales</taxon>
        <taxon>Lichtheimiaceae</taxon>
        <taxon>Circinella</taxon>
    </lineage>
</organism>
<dbReference type="InterPro" id="IPR036397">
    <property type="entry name" value="RNaseH_sf"/>
</dbReference>
<reference evidence="1 2" key="1">
    <citation type="submission" date="2020-12" db="EMBL/GenBank/DDBJ databases">
        <title>Metabolic potential, ecology and presence of endohyphal bacteria is reflected in genomic diversity of Mucoromycotina.</title>
        <authorList>
            <person name="Muszewska A."/>
            <person name="Okrasinska A."/>
            <person name="Steczkiewicz K."/>
            <person name="Drgas O."/>
            <person name="Orlowska M."/>
            <person name="Perlinska-Lenart U."/>
            <person name="Aleksandrzak-Piekarczyk T."/>
            <person name="Szatraj K."/>
            <person name="Zielenkiewicz U."/>
            <person name="Pilsyk S."/>
            <person name="Malc E."/>
            <person name="Mieczkowski P."/>
            <person name="Kruszewska J.S."/>
            <person name="Biernat P."/>
            <person name="Pawlowska J."/>
        </authorList>
    </citation>
    <scope>NUCLEOTIDE SEQUENCE [LARGE SCALE GENOMIC DNA]</scope>
    <source>
        <strain evidence="1 2">CBS 142.35</strain>
    </source>
</reference>
<name>A0A8H7S0Y8_9FUNG</name>
<dbReference type="PANTHER" id="PTHR35871">
    <property type="entry name" value="EXPRESSED PROTEIN"/>
    <property type="match status" value="1"/>
</dbReference>
<keyword evidence="2" id="KW-1185">Reference proteome</keyword>
<dbReference type="OrthoDB" id="10044727at2759"/>
<proteinExistence type="predicted"/>